<dbReference type="GO" id="GO:0045492">
    <property type="term" value="P:xylan biosynthetic process"/>
    <property type="evidence" value="ECO:0000318"/>
    <property type="project" value="GO_Central"/>
</dbReference>
<sequence>MKGMGGQKVLLVHSSSNKPSSGGAGSAGMGRRRVCLVLFLACFACVSLASLLSSARDTSSVGSGGGGARRRASSAGRLAVSAAGGGRGRSGGAAAAAAEGGDATGPGLPEYVFDALAQYAAAAGNSSGGSMPGGDVRAIAAALKRRAPCNLLVFGLGGETPLWRALNHGGRTVFLDENQYYVSHLEGRHPGLEAYDVAYTTTVREFPDLLEAARAARAAECRPVQNLLFSDCRLAINDLPNHLYDVAWDVILVDGPRGYTASSPGRMAAIFTAGVLARGRKEEGATTDVLVHDYEREVERACSREFLCEENRVPETSTRSLAHFVVRGGSAVRREAFCGGGGATAAAQ</sequence>
<accession>I1GWD5</accession>
<dbReference type="Pfam" id="PF21729">
    <property type="entry name" value="IRX15_IRX15L_GXM"/>
    <property type="match status" value="1"/>
</dbReference>
<dbReference type="EnsemblPlants" id="KQK17257">
    <property type="protein sequence ID" value="KQK17257"/>
    <property type="gene ID" value="BRADI_1g33300v3"/>
</dbReference>
<evidence type="ECO:0000256" key="3">
    <source>
        <dbReference type="ARBA" id="ARBA00022989"/>
    </source>
</evidence>
<dbReference type="STRING" id="15368.I1GWD5"/>
<feature type="region of interest" description="Disordered" evidence="5">
    <location>
        <begin position="79"/>
        <end position="99"/>
    </location>
</feature>
<dbReference type="eggNOG" id="ENOG502QRED">
    <property type="taxonomic scope" value="Eukaryota"/>
</dbReference>
<reference evidence="6 7" key="1">
    <citation type="journal article" date="2010" name="Nature">
        <title>Genome sequencing and analysis of the model grass Brachypodium distachyon.</title>
        <authorList>
            <consortium name="International Brachypodium Initiative"/>
        </authorList>
    </citation>
    <scope>NUCLEOTIDE SEQUENCE [LARGE SCALE GENOMIC DNA]</scope>
    <source>
        <strain evidence="6">Bd21</strain>
        <strain evidence="7">cv. Bd21</strain>
    </source>
</reference>
<proteinExistence type="predicted"/>
<dbReference type="GeneID" id="100834864"/>
<dbReference type="GO" id="GO:0005794">
    <property type="term" value="C:Golgi apparatus"/>
    <property type="evidence" value="ECO:0000318"/>
    <property type="project" value="GO_Central"/>
</dbReference>
<dbReference type="KEGG" id="bdi:100834864"/>
<dbReference type="PANTHER" id="PTHR31444">
    <property type="entry name" value="OS11G0490100 PROTEIN"/>
    <property type="match status" value="1"/>
</dbReference>
<keyword evidence="8" id="KW-1185">Reference proteome</keyword>
<dbReference type="EMBL" id="CM000880">
    <property type="protein sequence ID" value="KQK17257.1"/>
    <property type="molecule type" value="Genomic_DNA"/>
</dbReference>
<evidence type="ECO:0000256" key="1">
    <source>
        <dbReference type="ARBA" id="ARBA00004194"/>
    </source>
</evidence>
<dbReference type="RefSeq" id="XP_003560476.1">
    <property type="nucleotide sequence ID" value="XM_003560428.4"/>
</dbReference>
<evidence type="ECO:0000256" key="2">
    <source>
        <dbReference type="ARBA" id="ARBA00022692"/>
    </source>
</evidence>
<keyword evidence="3" id="KW-1133">Transmembrane helix</keyword>
<dbReference type="Proteomes" id="UP000008810">
    <property type="component" value="Chromosome 1"/>
</dbReference>
<keyword evidence="4" id="KW-0472">Membrane</keyword>
<evidence type="ECO:0000313" key="6">
    <source>
        <dbReference type="EMBL" id="KQK17257.1"/>
    </source>
</evidence>
<dbReference type="OMA" id="NQWYVSR"/>
<dbReference type="Gramene" id="KQK17257">
    <property type="protein sequence ID" value="KQK17257"/>
    <property type="gene ID" value="BRADI_1g33300v3"/>
</dbReference>
<evidence type="ECO:0000313" key="8">
    <source>
        <dbReference type="Proteomes" id="UP000008810"/>
    </source>
</evidence>
<dbReference type="GO" id="GO:0009834">
    <property type="term" value="P:plant-type secondary cell wall biogenesis"/>
    <property type="evidence" value="ECO:0000318"/>
    <property type="project" value="GO_Central"/>
</dbReference>
<dbReference type="AlphaFoldDB" id="I1GWD5"/>
<evidence type="ECO:0000313" key="7">
    <source>
        <dbReference type="EnsemblPlants" id="KQK17257"/>
    </source>
</evidence>
<dbReference type="HOGENOM" id="CLU_053427_2_0_1"/>
<gene>
    <name evidence="7" type="primary">LOC100834864</name>
    <name evidence="6" type="ORF">BRADI_1g33300v3</name>
</gene>
<dbReference type="GO" id="GO:0000139">
    <property type="term" value="C:Golgi membrane"/>
    <property type="evidence" value="ECO:0007669"/>
    <property type="project" value="UniProtKB-SubCell"/>
</dbReference>
<dbReference type="NCBIfam" id="TIGR01627">
    <property type="entry name" value="A_thal_3515"/>
    <property type="match status" value="1"/>
</dbReference>
<dbReference type="OrthoDB" id="1896682at2759"/>
<reference evidence="7" key="3">
    <citation type="submission" date="2018-08" db="UniProtKB">
        <authorList>
            <consortium name="EnsemblPlants"/>
        </authorList>
    </citation>
    <scope>IDENTIFICATION</scope>
    <source>
        <strain evidence="7">cv. Bd21</strain>
    </source>
</reference>
<protein>
    <submittedName>
        <fullName evidence="6 7">Uncharacterized protein</fullName>
    </submittedName>
</protein>
<evidence type="ECO:0000256" key="5">
    <source>
        <dbReference type="SAM" id="MobiDB-lite"/>
    </source>
</evidence>
<name>I1GWD5_BRADI</name>
<organism evidence="6">
    <name type="scientific">Brachypodium distachyon</name>
    <name type="common">Purple false brome</name>
    <name type="synonym">Trachynia distachya</name>
    <dbReference type="NCBI Taxonomy" id="15368"/>
    <lineage>
        <taxon>Eukaryota</taxon>
        <taxon>Viridiplantae</taxon>
        <taxon>Streptophyta</taxon>
        <taxon>Embryophyta</taxon>
        <taxon>Tracheophyta</taxon>
        <taxon>Spermatophyta</taxon>
        <taxon>Magnoliopsida</taxon>
        <taxon>Liliopsida</taxon>
        <taxon>Poales</taxon>
        <taxon>Poaceae</taxon>
        <taxon>BOP clade</taxon>
        <taxon>Pooideae</taxon>
        <taxon>Stipodae</taxon>
        <taxon>Brachypodieae</taxon>
        <taxon>Brachypodium</taxon>
    </lineage>
</organism>
<comment type="subcellular location">
    <subcellularLocation>
        <location evidence="1">Golgi apparatus membrane</location>
        <topology evidence="1">Single-pass membrane protein</topology>
    </subcellularLocation>
</comment>
<keyword evidence="2" id="KW-0812">Transmembrane</keyword>
<evidence type="ECO:0000256" key="4">
    <source>
        <dbReference type="ARBA" id="ARBA00023136"/>
    </source>
</evidence>
<dbReference type="InterPro" id="IPR006514">
    <property type="entry name" value="IRX15/GXM/AGM"/>
</dbReference>
<reference evidence="6" key="2">
    <citation type="submission" date="2017-06" db="EMBL/GenBank/DDBJ databases">
        <title>WGS assembly of Brachypodium distachyon.</title>
        <authorList>
            <consortium name="The International Brachypodium Initiative"/>
            <person name="Lucas S."/>
            <person name="Harmon-Smith M."/>
            <person name="Lail K."/>
            <person name="Tice H."/>
            <person name="Grimwood J."/>
            <person name="Bruce D."/>
            <person name="Barry K."/>
            <person name="Shu S."/>
            <person name="Lindquist E."/>
            <person name="Wang M."/>
            <person name="Pitluck S."/>
            <person name="Vogel J.P."/>
            <person name="Garvin D.F."/>
            <person name="Mockler T.C."/>
            <person name="Schmutz J."/>
            <person name="Rokhsar D."/>
            <person name="Bevan M.W."/>
        </authorList>
    </citation>
    <scope>NUCLEOTIDE SEQUENCE</scope>
    <source>
        <strain evidence="6">Bd21</strain>
    </source>
</reference>